<reference evidence="5 6" key="1">
    <citation type="submission" date="2016-03" db="EMBL/GenBank/DDBJ databases">
        <authorList>
            <person name="Ploux O."/>
        </authorList>
    </citation>
    <scope>NUCLEOTIDE SEQUENCE [LARGE SCALE GENOMIC DNA]</scope>
    <source>
        <strain evidence="5 6">UAMH 11012</strain>
    </source>
</reference>
<dbReference type="Proteomes" id="UP000184330">
    <property type="component" value="Unassembled WGS sequence"/>
</dbReference>
<feature type="compositionally biased region" description="Basic and acidic residues" evidence="4">
    <location>
        <begin position="207"/>
        <end position="220"/>
    </location>
</feature>
<dbReference type="PANTHER" id="PTHR24134:SF9">
    <property type="entry name" value="ANKYRIN REPEAT AND SOCS BOX PROTEIN 8"/>
    <property type="match status" value="1"/>
</dbReference>
<name>A0A1L7XXK4_9HELO</name>
<dbReference type="InterPro" id="IPR002110">
    <property type="entry name" value="Ankyrin_rpt"/>
</dbReference>
<gene>
    <name evidence="5" type="ORF">PAC_19692</name>
</gene>
<keyword evidence="1" id="KW-0677">Repeat</keyword>
<keyword evidence="2 3" id="KW-0040">ANK repeat</keyword>
<evidence type="ECO:0000256" key="2">
    <source>
        <dbReference type="ARBA" id="ARBA00023043"/>
    </source>
</evidence>
<evidence type="ECO:0000313" key="6">
    <source>
        <dbReference type="Proteomes" id="UP000184330"/>
    </source>
</evidence>
<dbReference type="PANTHER" id="PTHR24134">
    <property type="entry name" value="ANKYRIN REPEAT-CONTAINING PROTEIN DDB_G0279043"/>
    <property type="match status" value="1"/>
</dbReference>
<dbReference type="AlphaFoldDB" id="A0A1L7XXK4"/>
<evidence type="ECO:0000256" key="1">
    <source>
        <dbReference type="ARBA" id="ARBA00022737"/>
    </source>
</evidence>
<dbReference type="SMART" id="SM00248">
    <property type="entry name" value="ANK"/>
    <property type="match status" value="2"/>
</dbReference>
<feature type="region of interest" description="Disordered" evidence="4">
    <location>
        <begin position="207"/>
        <end position="245"/>
    </location>
</feature>
<dbReference type="Pfam" id="PF12796">
    <property type="entry name" value="Ank_2"/>
    <property type="match status" value="1"/>
</dbReference>
<proteinExistence type="predicted"/>
<dbReference type="PRINTS" id="PR01415">
    <property type="entry name" value="ANKYRIN"/>
</dbReference>
<dbReference type="OrthoDB" id="5416972at2759"/>
<evidence type="ECO:0000313" key="5">
    <source>
        <dbReference type="EMBL" id="CZR69792.1"/>
    </source>
</evidence>
<organism evidence="5 6">
    <name type="scientific">Phialocephala subalpina</name>
    <dbReference type="NCBI Taxonomy" id="576137"/>
    <lineage>
        <taxon>Eukaryota</taxon>
        <taxon>Fungi</taxon>
        <taxon>Dikarya</taxon>
        <taxon>Ascomycota</taxon>
        <taxon>Pezizomycotina</taxon>
        <taxon>Leotiomycetes</taxon>
        <taxon>Helotiales</taxon>
        <taxon>Mollisiaceae</taxon>
        <taxon>Phialocephala</taxon>
        <taxon>Phialocephala fortinii species complex</taxon>
    </lineage>
</organism>
<dbReference type="Gene3D" id="1.25.40.20">
    <property type="entry name" value="Ankyrin repeat-containing domain"/>
    <property type="match status" value="1"/>
</dbReference>
<dbReference type="PROSITE" id="PS50088">
    <property type="entry name" value="ANK_REPEAT"/>
    <property type="match status" value="1"/>
</dbReference>
<feature type="compositionally biased region" description="Polar residues" evidence="4">
    <location>
        <begin position="225"/>
        <end position="234"/>
    </location>
</feature>
<protein>
    <submittedName>
        <fullName evidence="5">Uncharacterized protein</fullName>
    </submittedName>
</protein>
<dbReference type="STRING" id="576137.A0A1L7XXK4"/>
<evidence type="ECO:0000256" key="3">
    <source>
        <dbReference type="PROSITE-ProRule" id="PRU00023"/>
    </source>
</evidence>
<dbReference type="PROSITE" id="PS50297">
    <property type="entry name" value="ANK_REP_REGION"/>
    <property type="match status" value="1"/>
</dbReference>
<feature type="compositionally biased region" description="Basic and acidic residues" evidence="4">
    <location>
        <begin position="235"/>
        <end position="245"/>
    </location>
</feature>
<evidence type="ECO:0000256" key="4">
    <source>
        <dbReference type="SAM" id="MobiDB-lite"/>
    </source>
</evidence>
<dbReference type="SUPFAM" id="SSF48403">
    <property type="entry name" value="Ankyrin repeat"/>
    <property type="match status" value="1"/>
</dbReference>
<feature type="repeat" description="ANK" evidence="3">
    <location>
        <begin position="32"/>
        <end position="64"/>
    </location>
</feature>
<sequence>MSFIYNRALSGTLTEHDLKSHAGEINSVNTKTGLTPLGATAWNGHIDLVKLLLEHGADPDGAPGHVRTRRPLWVASARTQKNAVDIVKILLKHGADPNLPSVIDHNSTPVQTYKPPTLIMTLVDAGASPSARNDLGETAELVVRRRNDDNRMWALRPSYPKVAMRNQVVDLLVSLVLFAIAWVKQLGFPVNRILALLLWKKPNDPKREEEVRHNITRDLNEAGQVDSSSSTNKETGSETKARGKL</sequence>
<keyword evidence="6" id="KW-1185">Reference proteome</keyword>
<dbReference type="EMBL" id="FJOG01000080">
    <property type="protein sequence ID" value="CZR69792.1"/>
    <property type="molecule type" value="Genomic_DNA"/>
</dbReference>
<dbReference type="InterPro" id="IPR036770">
    <property type="entry name" value="Ankyrin_rpt-contain_sf"/>
</dbReference>
<accession>A0A1L7XXK4</accession>